<keyword evidence="11" id="KW-1185">Reference proteome</keyword>
<comment type="caution">
    <text evidence="10">The sequence shown here is derived from an EMBL/GenBank/DDBJ whole genome shotgun (WGS) entry which is preliminary data.</text>
</comment>
<dbReference type="AlphaFoldDB" id="A0A1E5G7V8"/>
<sequence length="772" mass="87062">MKKAKYSWRLQEKKELPTEFSEILTNEKINPLLGQILWHRGIQSAEVLETFLRPTINDLYDPFLIHDMEKAITRIQNAVAEGQKILVYGDYDADGITSTTVMKEAIELIGGEVDYFLPNRFIHGYGPNLSVFKEQIEQGTQLIVTVDNGVAGHEAIDYATAQGIDVIVTDHHELPAELPNAFAIIHPKHPQGAYPFGDLAGVGVAFKVATALLGELPVEFLDLVAIGTIADLVSLTDENRVLVKMGLEMIQTGERIGLDMLIHLADLKKESITEENIGFTIGPRLNALGRLGDASPGVELMTTFDEEEAQQIATSINQQNEERKEIVSTITKEAFELIDPADPIHILAKQGWHEGVLGIVAGRIMQETGKPTIVLTIDEQNERAKGSGRSVSALNLFDALNEIREKFIHFGGHHMAAGMTLSVENIPKMKKHLVEFLETNQIDLSQGQELLIDEILKVDEATLPFIQQLKILAPFGTDNPVPNFLFEDVSIEESRQIGADKSHLKFQLVQTGAKLDAIAFQMGNQIDELGQGKTNVSGQLSVNEWNGNKKPQLMVNDFSIEGTQLFDLRGKNNRQKEIPKNNTLFIYFDKNNQKLIEDVAVNHVLFSQIDDILDEIKVTHAEQVVFVDCPEERSVLKQITQLGKIERVYLMGVSPEEAYLNGAGTREQYAQLYKFVRQQEQIDVRYKLDTVAQFLNIQKKLLIFMIQVFFDLGFVTIENGILRKVEEPENHPLTESKVYQTRLKRIKTEEFLLYSDRETLQQWLWNEEDVQK</sequence>
<dbReference type="InterPro" id="IPR018779">
    <property type="entry name" value="RecJ_C"/>
</dbReference>
<dbReference type="EMBL" id="MIJY01000046">
    <property type="protein sequence ID" value="OEG08782.1"/>
    <property type="molecule type" value="Genomic_DNA"/>
</dbReference>
<proteinExistence type="inferred from homology"/>
<dbReference type="Pfam" id="PF10141">
    <property type="entry name" value="ssDNA-exonuc_C"/>
    <property type="match status" value="1"/>
</dbReference>
<dbReference type="InterPro" id="IPR001667">
    <property type="entry name" value="DDH_dom"/>
</dbReference>
<keyword evidence="3" id="KW-0540">Nuclease</keyword>
<keyword evidence="4" id="KW-0378">Hydrolase</keyword>
<dbReference type="OrthoDB" id="9809852at2"/>
<protein>
    <recommendedName>
        <fullName evidence="2">Single-stranded-DNA-specific exonuclease RecJ</fullName>
    </recommendedName>
</protein>
<dbReference type="Gene3D" id="3.10.310.30">
    <property type="match status" value="1"/>
</dbReference>
<organism evidence="10 11">
    <name type="scientific">Enterococcus termitis</name>
    <dbReference type="NCBI Taxonomy" id="332950"/>
    <lineage>
        <taxon>Bacteria</taxon>
        <taxon>Bacillati</taxon>
        <taxon>Bacillota</taxon>
        <taxon>Bacilli</taxon>
        <taxon>Lactobacillales</taxon>
        <taxon>Enterococcaceae</taxon>
        <taxon>Enterococcus</taxon>
    </lineage>
</organism>
<evidence type="ECO:0000256" key="1">
    <source>
        <dbReference type="ARBA" id="ARBA00005915"/>
    </source>
</evidence>
<name>A0A1E5G7V8_9ENTE</name>
<dbReference type="Gene3D" id="3.90.1640.30">
    <property type="match status" value="1"/>
</dbReference>
<dbReference type="Proteomes" id="UP000095094">
    <property type="component" value="Unassembled WGS sequence"/>
</dbReference>
<comment type="similarity">
    <text evidence="1">Belongs to the RecJ family.</text>
</comment>
<evidence type="ECO:0000259" key="6">
    <source>
        <dbReference type="Pfam" id="PF01368"/>
    </source>
</evidence>
<dbReference type="GO" id="GO:0003676">
    <property type="term" value="F:nucleic acid binding"/>
    <property type="evidence" value="ECO:0007669"/>
    <property type="project" value="InterPro"/>
</dbReference>
<dbReference type="GO" id="GO:0006310">
    <property type="term" value="P:DNA recombination"/>
    <property type="evidence" value="ECO:0007669"/>
    <property type="project" value="InterPro"/>
</dbReference>
<dbReference type="InterPro" id="IPR041122">
    <property type="entry name" value="RecJ_OB"/>
</dbReference>
<evidence type="ECO:0000313" key="11">
    <source>
        <dbReference type="Proteomes" id="UP000095094"/>
    </source>
</evidence>
<accession>A0A1E5G7V8</accession>
<keyword evidence="5 10" id="KW-0269">Exonuclease</keyword>
<feature type="domain" description="DHHA1" evidence="7">
    <location>
        <begin position="346"/>
        <end position="438"/>
    </location>
</feature>
<dbReference type="InterPro" id="IPR051673">
    <property type="entry name" value="SSDNA_exonuclease_RecJ"/>
</dbReference>
<feature type="domain" description="RecJ OB" evidence="9">
    <location>
        <begin position="452"/>
        <end position="557"/>
    </location>
</feature>
<evidence type="ECO:0000256" key="4">
    <source>
        <dbReference type="ARBA" id="ARBA00022801"/>
    </source>
</evidence>
<evidence type="ECO:0000256" key="3">
    <source>
        <dbReference type="ARBA" id="ARBA00022722"/>
    </source>
</evidence>
<dbReference type="RefSeq" id="WP_069665103.1">
    <property type="nucleotide sequence ID" value="NZ_JBHUJJ010000001.1"/>
</dbReference>
<dbReference type="InterPro" id="IPR038763">
    <property type="entry name" value="DHH_sf"/>
</dbReference>
<dbReference type="GO" id="GO:0006281">
    <property type="term" value="P:DNA repair"/>
    <property type="evidence" value="ECO:0007669"/>
    <property type="project" value="InterPro"/>
</dbReference>
<dbReference type="SUPFAM" id="SSF64182">
    <property type="entry name" value="DHH phosphoesterases"/>
    <property type="match status" value="1"/>
</dbReference>
<evidence type="ECO:0000259" key="8">
    <source>
        <dbReference type="Pfam" id="PF10141"/>
    </source>
</evidence>
<dbReference type="Pfam" id="PF17768">
    <property type="entry name" value="RecJ_OB"/>
    <property type="match status" value="1"/>
</dbReference>
<evidence type="ECO:0000259" key="9">
    <source>
        <dbReference type="Pfam" id="PF17768"/>
    </source>
</evidence>
<evidence type="ECO:0000256" key="5">
    <source>
        <dbReference type="ARBA" id="ARBA00022839"/>
    </source>
</evidence>
<dbReference type="Pfam" id="PF01368">
    <property type="entry name" value="DHH"/>
    <property type="match status" value="1"/>
</dbReference>
<gene>
    <name evidence="10" type="ORF">BCR25_12675</name>
</gene>
<evidence type="ECO:0000256" key="2">
    <source>
        <dbReference type="ARBA" id="ARBA00019841"/>
    </source>
</evidence>
<dbReference type="PANTHER" id="PTHR30255:SF2">
    <property type="entry name" value="SINGLE-STRANDED-DNA-SPECIFIC EXONUCLEASE RECJ"/>
    <property type="match status" value="1"/>
</dbReference>
<reference evidence="11" key="1">
    <citation type="submission" date="2016-09" db="EMBL/GenBank/DDBJ databases">
        <authorList>
            <person name="Gulvik C.A."/>
        </authorList>
    </citation>
    <scope>NUCLEOTIDE SEQUENCE [LARGE SCALE GENOMIC DNA]</scope>
    <source>
        <strain evidence="11">LMG 8895</strain>
    </source>
</reference>
<feature type="domain" description="Single-stranded-DNA-specific exonuclease RecJ C-terminal" evidence="8">
    <location>
        <begin position="564"/>
        <end position="764"/>
    </location>
</feature>
<evidence type="ECO:0000313" key="10">
    <source>
        <dbReference type="EMBL" id="OEG08782.1"/>
    </source>
</evidence>
<evidence type="ECO:0000259" key="7">
    <source>
        <dbReference type="Pfam" id="PF02272"/>
    </source>
</evidence>
<dbReference type="GO" id="GO:0008409">
    <property type="term" value="F:5'-3' exonuclease activity"/>
    <property type="evidence" value="ECO:0007669"/>
    <property type="project" value="InterPro"/>
</dbReference>
<dbReference type="InterPro" id="IPR003156">
    <property type="entry name" value="DHHA1_dom"/>
</dbReference>
<dbReference type="NCBIfam" id="TIGR00644">
    <property type="entry name" value="recJ"/>
    <property type="match status" value="1"/>
</dbReference>
<dbReference type="PATRIC" id="fig|332950.4.peg.3703"/>
<dbReference type="InterPro" id="IPR004610">
    <property type="entry name" value="RecJ"/>
</dbReference>
<dbReference type="Pfam" id="PF02272">
    <property type="entry name" value="DHHA1"/>
    <property type="match status" value="1"/>
</dbReference>
<feature type="domain" description="DDH" evidence="6">
    <location>
        <begin position="84"/>
        <end position="228"/>
    </location>
</feature>
<dbReference type="PANTHER" id="PTHR30255">
    <property type="entry name" value="SINGLE-STRANDED-DNA-SPECIFIC EXONUCLEASE RECJ"/>
    <property type="match status" value="1"/>
</dbReference>